<feature type="domain" description="HTH cro/C1-type" evidence="1">
    <location>
        <begin position="66"/>
        <end position="109"/>
    </location>
</feature>
<dbReference type="CDD" id="cd00093">
    <property type="entry name" value="HTH_XRE"/>
    <property type="match status" value="1"/>
</dbReference>
<protein>
    <recommendedName>
        <fullName evidence="1">HTH cro/C1-type domain-containing protein</fullName>
    </recommendedName>
</protein>
<dbReference type="GO" id="GO:0003677">
    <property type="term" value="F:DNA binding"/>
    <property type="evidence" value="ECO:0007669"/>
    <property type="project" value="InterPro"/>
</dbReference>
<reference evidence="2 3" key="1">
    <citation type="submission" date="2021-12" db="EMBL/GenBank/DDBJ databases">
        <title>Genome sequencing of bacteria with rrn-lacking chromosome and rrn-plasmid.</title>
        <authorList>
            <person name="Anda M."/>
            <person name="Iwasaki W."/>
        </authorList>
    </citation>
    <scope>NUCLEOTIDE SEQUENCE [LARGE SCALE GENOMIC DNA]</scope>
    <source>
        <strain evidence="2 3">DSM 100852</strain>
        <plasmid evidence="2 3">pFA12</plasmid>
    </source>
</reference>
<dbReference type="EMBL" id="AP025326">
    <property type="protein sequence ID" value="BDD13109.1"/>
    <property type="molecule type" value="Genomic_DNA"/>
</dbReference>
<evidence type="ECO:0000313" key="3">
    <source>
        <dbReference type="Proteomes" id="UP001348817"/>
    </source>
</evidence>
<dbReference type="KEGG" id="fax:FUAX_55410"/>
<dbReference type="Pfam" id="PF01381">
    <property type="entry name" value="HTH_3"/>
    <property type="match status" value="1"/>
</dbReference>
<name>A0AAU9CMG9_9BACT</name>
<dbReference type="RefSeq" id="WP_338396313.1">
    <property type="nucleotide sequence ID" value="NZ_AP025326.1"/>
</dbReference>
<dbReference type="InterPro" id="IPR010982">
    <property type="entry name" value="Lambda_DNA-bd_dom_sf"/>
</dbReference>
<geneLocation type="plasmid" evidence="2 3">
    <name>pFA12</name>
</geneLocation>
<dbReference type="Gene3D" id="1.10.260.40">
    <property type="entry name" value="lambda repressor-like DNA-binding domains"/>
    <property type="match status" value="1"/>
</dbReference>
<proteinExistence type="predicted"/>
<dbReference type="SUPFAM" id="SSF47413">
    <property type="entry name" value="lambda repressor-like DNA-binding domains"/>
    <property type="match status" value="1"/>
</dbReference>
<evidence type="ECO:0000259" key="1">
    <source>
        <dbReference type="Pfam" id="PF01381"/>
    </source>
</evidence>
<keyword evidence="3" id="KW-1185">Reference proteome</keyword>
<keyword evidence="2" id="KW-0614">Plasmid</keyword>
<accession>A0AAU9CMG9</accession>
<dbReference type="InterPro" id="IPR001387">
    <property type="entry name" value="Cro/C1-type_HTH"/>
</dbReference>
<dbReference type="AlphaFoldDB" id="A0AAU9CMG9"/>
<organism evidence="2 3">
    <name type="scientific">Fulvitalea axinellae</name>
    <dbReference type="NCBI Taxonomy" id="1182444"/>
    <lineage>
        <taxon>Bacteria</taxon>
        <taxon>Pseudomonadati</taxon>
        <taxon>Bacteroidota</taxon>
        <taxon>Cytophagia</taxon>
        <taxon>Cytophagales</taxon>
        <taxon>Persicobacteraceae</taxon>
        <taxon>Fulvitalea</taxon>
    </lineage>
</organism>
<sequence>MTDNRPKATEQDWKIFDAVMKIRRKQNPGPEETAFLKTVELKNEMALYIAEGTYNESCAFAKLLDRFREALGANQAVFAKKLGYRSPSTITNIKNGRSASEELCFALAKLSGGIIGPELWMRVAQIENLHHLNTHKDHYQSRLKAVIPAVSLPASA</sequence>
<dbReference type="Proteomes" id="UP001348817">
    <property type="component" value="Plasmid pFA12"/>
</dbReference>
<gene>
    <name evidence="2" type="ORF">FUAX_55410</name>
</gene>
<evidence type="ECO:0000313" key="2">
    <source>
        <dbReference type="EMBL" id="BDD13109.1"/>
    </source>
</evidence>